<accession>A0A5S4ZVL3</accession>
<sequence length="54" mass="6467">MEQYYTPQEVADSLKINLRTIYRWIREGKLNAVKVGELWRISESELNRLLGEEK</sequence>
<dbReference type="InterPro" id="IPR041657">
    <property type="entry name" value="HTH_17"/>
</dbReference>
<dbReference type="SUPFAM" id="SSF46955">
    <property type="entry name" value="Putative DNA-binding domain"/>
    <property type="match status" value="1"/>
</dbReference>
<reference evidence="2 3" key="1">
    <citation type="submission" date="2019-07" db="EMBL/GenBank/DDBJ databases">
        <title>Genomic Encyclopedia of Type Strains, Phase I: the one thousand microbial genomes (KMG-I) project.</title>
        <authorList>
            <person name="Kyrpides N."/>
        </authorList>
    </citation>
    <scope>NUCLEOTIDE SEQUENCE [LARGE SCALE GENOMIC DNA]</scope>
    <source>
        <strain evidence="2 3">DSM 6562</strain>
    </source>
</reference>
<dbReference type="AlphaFoldDB" id="A0A5S4ZVL3"/>
<feature type="domain" description="Helix-turn-helix" evidence="1">
    <location>
        <begin position="4"/>
        <end position="50"/>
    </location>
</feature>
<keyword evidence="3" id="KW-1185">Reference proteome</keyword>
<dbReference type="RefSeq" id="WP_166510886.1">
    <property type="nucleotide sequence ID" value="NZ_VNHM01000003.1"/>
</dbReference>
<dbReference type="InterPro" id="IPR009061">
    <property type="entry name" value="DNA-bd_dom_put_sf"/>
</dbReference>
<name>A0A5S4ZVL3_9FIRM</name>
<comment type="caution">
    <text evidence="2">The sequence shown here is derived from an EMBL/GenBank/DDBJ whole genome shotgun (WGS) entry which is preliminary data.</text>
</comment>
<proteinExistence type="predicted"/>
<dbReference type="Proteomes" id="UP000323166">
    <property type="component" value="Unassembled WGS sequence"/>
</dbReference>
<dbReference type="EMBL" id="VNHM01000003">
    <property type="protein sequence ID" value="TYO97034.1"/>
    <property type="molecule type" value="Genomic_DNA"/>
</dbReference>
<evidence type="ECO:0000313" key="3">
    <source>
        <dbReference type="Proteomes" id="UP000323166"/>
    </source>
</evidence>
<dbReference type="Pfam" id="PF12728">
    <property type="entry name" value="HTH_17"/>
    <property type="match status" value="1"/>
</dbReference>
<evidence type="ECO:0000313" key="2">
    <source>
        <dbReference type="EMBL" id="TYO97034.1"/>
    </source>
</evidence>
<dbReference type="GO" id="GO:0003677">
    <property type="term" value="F:DNA binding"/>
    <property type="evidence" value="ECO:0007669"/>
    <property type="project" value="InterPro"/>
</dbReference>
<gene>
    <name evidence="2" type="ORF">LX24_00847</name>
</gene>
<dbReference type="NCBIfam" id="TIGR01764">
    <property type="entry name" value="excise"/>
    <property type="match status" value="1"/>
</dbReference>
<protein>
    <submittedName>
        <fullName evidence="2">Acetyl-CoA synthetase</fullName>
    </submittedName>
</protein>
<organism evidence="2 3">
    <name type="scientific">Desulfallas thermosapovorans DSM 6562</name>
    <dbReference type="NCBI Taxonomy" id="1121431"/>
    <lineage>
        <taxon>Bacteria</taxon>
        <taxon>Bacillati</taxon>
        <taxon>Bacillota</taxon>
        <taxon>Clostridia</taxon>
        <taxon>Eubacteriales</taxon>
        <taxon>Desulfallaceae</taxon>
        <taxon>Desulfallas</taxon>
    </lineage>
</organism>
<evidence type="ECO:0000259" key="1">
    <source>
        <dbReference type="Pfam" id="PF12728"/>
    </source>
</evidence>
<dbReference type="InterPro" id="IPR010093">
    <property type="entry name" value="SinI_DNA-bd"/>
</dbReference>